<dbReference type="EMBL" id="JAMKFB020000002">
    <property type="protein sequence ID" value="KAL0200354.1"/>
    <property type="molecule type" value="Genomic_DNA"/>
</dbReference>
<gene>
    <name evidence="2" type="ORF">M9458_003541</name>
</gene>
<dbReference type="PANTHER" id="PTHR13076">
    <property type="entry name" value="COILED-COIL AND C2 DOMAIN-CONTAINING PROTEIN 1-LIKE"/>
    <property type="match status" value="1"/>
</dbReference>
<dbReference type="Proteomes" id="UP001529510">
    <property type="component" value="Unassembled WGS sequence"/>
</dbReference>
<dbReference type="Pfam" id="PF21528">
    <property type="entry name" value="CC2D1A-B_DM14"/>
    <property type="match status" value="1"/>
</dbReference>
<feature type="domain" description="DM14" evidence="1">
    <location>
        <begin position="1"/>
        <end position="52"/>
    </location>
</feature>
<dbReference type="InterPro" id="IPR039725">
    <property type="entry name" value="CC2D1A/B"/>
</dbReference>
<evidence type="ECO:0000313" key="2">
    <source>
        <dbReference type="EMBL" id="KAL0200354.1"/>
    </source>
</evidence>
<keyword evidence="3" id="KW-1185">Reference proteome</keyword>
<proteinExistence type="predicted"/>
<accession>A0ABD0RPB4</accession>
<reference evidence="2 3" key="1">
    <citation type="submission" date="2024-05" db="EMBL/GenBank/DDBJ databases">
        <title>Genome sequencing and assembly of Indian major carp, Cirrhinus mrigala (Hamilton, 1822).</title>
        <authorList>
            <person name="Mohindra V."/>
            <person name="Chowdhury L.M."/>
            <person name="Lal K."/>
            <person name="Jena J.K."/>
        </authorList>
    </citation>
    <scope>NUCLEOTIDE SEQUENCE [LARGE SCALE GENOMIC DNA]</scope>
    <source>
        <strain evidence="2">CM1030</strain>
        <tissue evidence="2">Blood</tissue>
    </source>
</reference>
<dbReference type="PANTHER" id="PTHR13076:SF5">
    <property type="entry name" value="COILED-COIL AND C2 DOMAIN-CONTAINING PROTEIN 1B"/>
    <property type="match status" value="1"/>
</dbReference>
<sequence length="52" mass="5788">FLEGRKKQYMKAALQAKQKNDLEQAKTLLRAAKGLDPLIESARSGKTVDVTK</sequence>
<dbReference type="SMART" id="SM00685">
    <property type="entry name" value="DM14"/>
    <property type="match status" value="1"/>
</dbReference>
<name>A0ABD0RPB4_CIRMR</name>
<dbReference type="AlphaFoldDB" id="A0ABD0RPB4"/>
<organism evidence="2 3">
    <name type="scientific">Cirrhinus mrigala</name>
    <name type="common">Mrigala</name>
    <dbReference type="NCBI Taxonomy" id="683832"/>
    <lineage>
        <taxon>Eukaryota</taxon>
        <taxon>Metazoa</taxon>
        <taxon>Chordata</taxon>
        <taxon>Craniata</taxon>
        <taxon>Vertebrata</taxon>
        <taxon>Euteleostomi</taxon>
        <taxon>Actinopterygii</taxon>
        <taxon>Neopterygii</taxon>
        <taxon>Teleostei</taxon>
        <taxon>Ostariophysi</taxon>
        <taxon>Cypriniformes</taxon>
        <taxon>Cyprinidae</taxon>
        <taxon>Labeoninae</taxon>
        <taxon>Labeonini</taxon>
        <taxon>Cirrhinus</taxon>
    </lineage>
</organism>
<evidence type="ECO:0000313" key="3">
    <source>
        <dbReference type="Proteomes" id="UP001529510"/>
    </source>
</evidence>
<protein>
    <recommendedName>
        <fullName evidence="1">DM14 domain-containing protein</fullName>
    </recommendedName>
</protein>
<dbReference type="InterPro" id="IPR006608">
    <property type="entry name" value="CC2D1A/B_DM14"/>
</dbReference>
<comment type="caution">
    <text evidence="2">The sequence shown here is derived from an EMBL/GenBank/DDBJ whole genome shotgun (WGS) entry which is preliminary data.</text>
</comment>
<feature type="non-terminal residue" evidence="2">
    <location>
        <position position="1"/>
    </location>
</feature>
<evidence type="ECO:0000259" key="1">
    <source>
        <dbReference type="SMART" id="SM00685"/>
    </source>
</evidence>
<feature type="non-terminal residue" evidence="2">
    <location>
        <position position="52"/>
    </location>
</feature>